<proteinExistence type="predicted"/>
<keyword evidence="2" id="KW-1133">Transmembrane helix</keyword>
<feature type="transmembrane region" description="Helical" evidence="2">
    <location>
        <begin position="75"/>
        <end position="97"/>
    </location>
</feature>
<evidence type="ECO:0000256" key="1">
    <source>
        <dbReference type="SAM" id="MobiDB-lite"/>
    </source>
</evidence>
<gene>
    <name evidence="4" type="ORF">Q8F55_007910</name>
</gene>
<keyword evidence="2" id="KW-0472">Membrane</keyword>
<keyword evidence="5" id="KW-1185">Reference proteome</keyword>
<feature type="signal peptide" evidence="3">
    <location>
        <begin position="1"/>
        <end position="18"/>
    </location>
</feature>
<feature type="compositionally biased region" description="Polar residues" evidence="1">
    <location>
        <begin position="36"/>
        <end position="50"/>
    </location>
</feature>
<evidence type="ECO:0000313" key="5">
    <source>
        <dbReference type="Proteomes" id="UP001565368"/>
    </source>
</evidence>
<feature type="transmembrane region" description="Helical" evidence="2">
    <location>
        <begin position="210"/>
        <end position="231"/>
    </location>
</feature>
<accession>A0ABR3PUW4</accession>
<organism evidence="4 5">
    <name type="scientific">Vanrija albida</name>
    <dbReference type="NCBI Taxonomy" id="181172"/>
    <lineage>
        <taxon>Eukaryota</taxon>
        <taxon>Fungi</taxon>
        <taxon>Dikarya</taxon>
        <taxon>Basidiomycota</taxon>
        <taxon>Agaricomycotina</taxon>
        <taxon>Tremellomycetes</taxon>
        <taxon>Trichosporonales</taxon>
        <taxon>Trichosporonaceae</taxon>
        <taxon>Vanrija</taxon>
    </lineage>
</organism>
<comment type="caution">
    <text evidence="4">The sequence shown here is derived from an EMBL/GenBank/DDBJ whole genome shotgun (WGS) entry which is preliminary data.</text>
</comment>
<protein>
    <submittedName>
        <fullName evidence="4">Uncharacterized protein</fullName>
    </submittedName>
</protein>
<feature type="chain" id="PRO_5047208115" evidence="3">
    <location>
        <begin position="19"/>
        <end position="254"/>
    </location>
</feature>
<dbReference type="RefSeq" id="XP_069206163.1">
    <property type="nucleotide sequence ID" value="XM_069356322.1"/>
</dbReference>
<name>A0ABR3PUW4_9TREE</name>
<dbReference type="Proteomes" id="UP001565368">
    <property type="component" value="Unassembled WGS sequence"/>
</dbReference>
<reference evidence="4 5" key="1">
    <citation type="submission" date="2023-08" db="EMBL/GenBank/DDBJ databases">
        <title>Annotated Genome Sequence of Vanrija albida AlHP1.</title>
        <authorList>
            <person name="Herzog R."/>
        </authorList>
    </citation>
    <scope>NUCLEOTIDE SEQUENCE [LARGE SCALE GENOMIC DNA]</scope>
    <source>
        <strain evidence="4 5">AlHP1</strain>
    </source>
</reference>
<sequence length="254" mass="26878">MRPALLAPLLALVALATAAPQLTGATSPTPAPPFGPTSTLVQTATRTESGPQWAEERDAKRRHDALANAARAWKAAAAVPIAAIGLIGGAWFLIFIVRYNGETRRIQLEAERMAPPGGKGDVEMAPAAAVPLLPAGPAPVASPAAAPATLPLGAAAAALPLLAAPARAAPQFGLVTTITSTTWAPYPTIYDKIYAADNDYNRATIRNCKILAPWLWVVPLLVMGVWFLIAYRRRQRALASRPKVEYWGVNEVVQ</sequence>
<feature type="region of interest" description="Disordered" evidence="1">
    <location>
        <begin position="24"/>
        <end position="58"/>
    </location>
</feature>
<evidence type="ECO:0000313" key="4">
    <source>
        <dbReference type="EMBL" id="KAL1406219.1"/>
    </source>
</evidence>
<keyword evidence="3" id="KW-0732">Signal</keyword>
<evidence type="ECO:0000256" key="2">
    <source>
        <dbReference type="SAM" id="Phobius"/>
    </source>
</evidence>
<dbReference type="EMBL" id="JBBXJM010000006">
    <property type="protein sequence ID" value="KAL1406219.1"/>
    <property type="molecule type" value="Genomic_DNA"/>
</dbReference>
<dbReference type="GeneID" id="95988953"/>
<evidence type="ECO:0000256" key="3">
    <source>
        <dbReference type="SAM" id="SignalP"/>
    </source>
</evidence>
<keyword evidence="2" id="KW-0812">Transmembrane</keyword>